<feature type="DNA-binding region" description="H-T-H motif" evidence="4">
    <location>
        <begin position="37"/>
        <end position="56"/>
    </location>
</feature>
<dbReference type="STRING" id="52770.BSZ40_08870"/>
<evidence type="ECO:0000256" key="1">
    <source>
        <dbReference type="ARBA" id="ARBA00023015"/>
    </source>
</evidence>
<dbReference type="PANTHER" id="PTHR30055">
    <property type="entry name" value="HTH-TYPE TRANSCRIPTIONAL REGULATOR RUTR"/>
    <property type="match status" value="1"/>
</dbReference>
<reference evidence="8" key="1">
    <citation type="submission" date="2016-12" db="EMBL/GenBank/DDBJ databases">
        <authorList>
            <person name="Meng X."/>
        </authorList>
    </citation>
    <scope>NUCLEOTIDE SEQUENCE [LARGE SCALE GENOMIC DNA]</scope>
    <source>
        <strain evidence="8">DSM 20732</strain>
    </source>
</reference>
<evidence type="ECO:0000313" key="8">
    <source>
        <dbReference type="Proteomes" id="UP000185612"/>
    </source>
</evidence>
<dbReference type="PANTHER" id="PTHR30055:SF234">
    <property type="entry name" value="HTH-TYPE TRANSCRIPTIONAL REGULATOR BETI"/>
    <property type="match status" value="1"/>
</dbReference>
<dbReference type="InterPro" id="IPR001647">
    <property type="entry name" value="HTH_TetR"/>
</dbReference>
<protein>
    <recommendedName>
        <fullName evidence="6">HTH tetR-type domain-containing protein</fullName>
    </recommendedName>
</protein>
<organism evidence="7 8">
    <name type="scientific">Buchananella hordeovulneris</name>
    <dbReference type="NCBI Taxonomy" id="52770"/>
    <lineage>
        <taxon>Bacteria</taxon>
        <taxon>Bacillati</taxon>
        <taxon>Actinomycetota</taxon>
        <taxon>Actinomycetes</taxon>
        <taxon>Actinomycetales</taxon>
        <taxon>Actinomycetaceae</taxon>
        <taxon>Buchananella</taxon>
    </lineage>
</organism>
<dbReference type="SUPFAM" id="SSF46689">
    <property type="entry name" value="Homeodomain-like"/>
    <property type="match status" value="1"/>
</dbReference>
<keyword evidence="3" id="KW-0804">Transcription</keyword>
<dbReference type="GO" id="GO:0003700">
    <property type="term" value="F:DNA-binding transcription factor activity"/>
    <property type="evidence" value="ECO:0007669"/>
    <property type="project" value="TreeGrafter"/>
</dbReference>
<keyword evidence="1" id="KW-0805">Transcription regulation</keyword>
<dbReference type="OrthoDB" id="4709704at2"/>
<feature type="domain" description="HTH tetR-type" evidence="6">
    <location>
        <begin position="14"/>
        <end position="74"/>
    </location>
</feature>
<dbReference type="PROSITE" id="PS01081">
    <property type="entry name" value="HTH_TETR_1"/>
    <property type="match status" value="1"/>
</dbReference>
<dbReference type="InterPro" id="IPR050109">
    <property type="entry name" value="HTH-type_TetR-like_transc_reg"/>
</dbReference>
<dbReference type="PRINTS" id="PR00455">
    <property type="entry name" value="HTHTETR"/>
</dbReference>
<keyword evidence="8" id="KW-1185">Reference proteome</keyword>
<evidence type="ECO:0000259" key="6">
    <source>
        <dbReference type="PROSITE" id="PS50977"/>
    </source>
</evidence>
<proteinExistence type="predicted"/>
<evidence type="ECO:0000256" key="4">
    <source>
        <dbReference type="PROSITE-ProRule" id="PRU00335"/>
    </source>
</evidence>
<sequence>MPKIIGASLAEHRARTRDKLFAALAALMEERGFDSITLAEIATRAGVGRTAVYNHFKDKESLLLGLISHQTADYLANLQAALAGVTDPIEQLRIYVEQQLSLRASYHWAPGPELRHVVNAETYREFANHGRAVEALLRQILTAAHQAELIPAPELDVLVPLVHSCLAARPIPVEAAARARFILGTELFVMRAVGVASQRAEAAVRPHVEEVHRATAREPVPPRQSQRGRCPVHVSA</sequence>
<dbReference type="Gene3D" id="1.10.357.10">
    <property type="entry name" value="Tetracycline Repressor, domain 2"/>
    <property type="match status" value="1"/>
</dbReference>
<dbReference type="InterPro" id="IPR023772">
    <property type="entry name" value="DNA-bd_HTH_TetR-type_CS"/>
</dbReference>
<dbReference type="EMBL" id="MQVS01000009">
    <property type="protein sequence ID" value="OKL51183.1"/>
    <property type="molecule type" value="Genomic_DNA"/>
</dbReference>
<dbReference type="GO" id="GO:0000976">
    <property type="term" value="F:transcription cis-regulatory region binding"/>
    <property type="evidence" value="ECO:0007669"/>
    <property type="project" value="TreeGrafter"/>
</dbReference>
<evidence type="ECO:0000313" key="7">
    <source>
        <dbReference type="EMBL" id="OKL51183.1"/>
    </source>
</evidence>
<dbReference type="PROSITE" id="PS50977">
    <property type="entry name" value="HTH_TETR_2"/>
    <property type="match status" value="1"/>
</dbReference>
<dbReference type="InParanoid" id="A0A1Q5PUC9"/>
<gene>
    <name evidence="7" type="ORF">BSZ40_08870</name>
</gene>
<evidence type="ECO:0000256" key="2">
    <source>
        <dbReference type="ARBA" id="ARBA00023125"/>
    </source>
</evidence>
<evidence type="ECO:0000256" key="5">
    <source>
        <dbReference type="SAM" id="MobiDB-lite"/>
    </source>
</evidence>
<dbReference type="RefSeq" id="WP_073825396.1">
    <property type="nucleotide sequence ID" value="NZ_MQVS01000009.1"/>
</dbReference>
<evidence type="ECO:0000256" key="3">
    <source>
        <dbReference type="ARBA" id="ARBA00023163"/>
    </source>
</evidence>
<comment type="caution">
    <text evidence="7">The sequence shown here is derived from an EMBL/GenBank/DDBJ whole genome shotgun (WGS) entry which is preliminary data.</text>
</comment>
<dbReference type="AlphaFoldDB" id="A0A1Q5PUC9"/>
<keyword evidence="2 4" id="KW-0238">DNA-binding</keyword>
<accession>A0A1Q5PUC9</accession>
<dbReference type="Proteomes" id="UP000185612">
    <property type="component" value="Unassembled WGS sequence"/>
</dbReference>
<dbReference type="InterPro" id="IPR009057">
    <property type="entry name" value="Homeodomain-like_sf"/>
</dbReference>
<name>A0A1Q5PUC9_9ACTO</name>
<feature type="region of interest" description="Disordered" evidence="5">
    <location>
        <begin position="212"/>
        <end position="236"/>
    </location>
</feature>
<dbReference type="Pfam" id="PF00440">
    <property type="entry name" value="TetR_N"/>
    <property type="match status" value="1"/>
</dbReference>